<gene>
    <name evidence="2" type="ORF">PMAYCL1PPCAC_23525</name>
</gene>
<dbReference type="AlphaFoldDB" id="A0AAN5CZK3"/>
<evidence type="ECO:0000256" key="1">
    <source>
        <dbReference type="SAM" id="MobiDB-lite"/>
    </source>
</evidence>
<keyword evidence="3" id="KW-1185">Reference proteome</keyword>
<sequence length="417" mass="46706">AERVTSSLPPPLPPPSDHHSFPMDSPSRVRQLPLRYNRLTALPLDECSKPQPLKLLDASSHTLFFHGSKKPFRTLITMDIESELFFPPITLPISEEFGIERFQLLDAVTAVIVIKSIIEYGRRVAVVRASSSRWETIEFVTLINKEWIQKQNLEVLVQFNSPTFYLAETHQDCIPDPSSEGFFLPLHTLYRARLTGEGVDIRSISSASDNNPYQVPFASFLPDSQRILLVSPLFDLVSMGINEERIGTAHLDLGYEGYRLESMSLYVHSLDLVSESFDSRIVDIDLPYIHECTDTMTVEMIGKELVFSLPAASVFYNLDEDTFTKYTIPNSCEEYRVKSVMGGNGLMGVTSGGNVFRGYLKTVPSLLEMTHSAVQSLLNLSRSSGENGKMEESPSVVVLPKDLALSNTNSLIRLLHI</sequence>
<dbReference type="EMBL" id="BTRK01000005">
    <property type="protein sequence ID" value="GMR53330.1"/>
    <property type="molecule type" value="Genomic_DNA"/>
</dbReference>
<protein>
    <submittedName>
        <fullName evidence="2">Uncharacterized protein</fullName>
    </submittedName>
</protein>
<comment type="caution">
    <text evidence="2">The sequence shown here is derived from an EMBL/GenBank/DDBJ whole genome shotgun (WGS) entry which is preliminary data.</text>
</comment>
<accession>A0AAN5CZK3</accession>
<feature type="non-terminal residue" evidence="2">
    <location>
        <position position="1"/>
    </location>
</feature>
<evidence type="ECO:0000313" key="2">
    <source>
        <dbReference type="EMBL" id="GMR53330.1"/>
    </source>
</evidence>
<organism evidence="2 3">
    <name type="scientific">Pristionchus mayeri</name>
    <dbReference type="NCBI Taxonomy" id="1317129"/>
    <lineage>
        <taxon>Eukaryota</taxon>
        <taxon>Metazoa</taxon>
        <taxon>Ecdysozoa</taxon>
        <taxon>Nematoda</taxon>
        <taxon>Chromadorea</taxon>
        <taxon>Rhabditida</taxon>
        <taxon>Rhabditina</taxon>
        <taxon>Diplogasteromorpha</taxon>
        <taxon>Diplogasteroidea</taxon>
        <taxon>Neodiplogasteridae</taxon>
        <taxon>Pristionchus</taxon>
    </lineage>
</organism>
<evidence type="ECO:0000313" key="3">
    <source>
        <dbReference type="Proteomes" id="UP001328107"/>
    </source>
</evidence>
<reference evidence="3" key="1">
    <citation type="submission" date="2022-10" db="EMBL/GenBank/DDBJ databases">
        <title>Genome assembly of Pristionchus species.</title>
        <authorList>
            <person name="Yoshida K."/>
            <person name="Sommer R.J."/>
        </authorList>
    </citation>
    <scope>NUCLEOTIDE SEQUENCE [LARGE SCALE GENOMIC DNA]</scope>
    <source>
        <strain evidence="3">RS5460</strain>
    </source>
</reference>
<name>A0AAN5CZK3_9BILA</name>
<feature type="region of interest" description="Disordered" evidence="1">
    <location>
        <begin position="1"/>
        <end position="27"/>
    </location>
</feature>
<proteinExistence type="predicted"/>
<dbReference type="Proteomes" id="UP001328107">
    <property type="component" value="Unassembled WGS sequence"/>
</dbReference>